<reference evidence="2" key="1">
    <citation type="journal article" date="2016" name="Nat. Genet.">
        <title>A high-quality carrot genome assembly provides new insights into carotenoid accumulation and asterid genome evolution.</title>
        <authorList>
            <person name="Iorizzo M."/>
            <person name="Ellison S."/>
            <person name="Senalik D."/>
            <person name="Zeng P."/>
            <person name="Satapoomin P."/>
            <person name="Huang J."/>
            <person name="Bowman M."/>
            <person name="Iovene M."/>
            <person name="Sanseverino W."/>
            <person name="Cavagnaro P."/>
            <person name="Yildiz M."/>
            <person name="Macko-Podgorni A."/>
            <person name="Moranska E."/>
            <person name="Grzebelus E."/>
            <person name="Grzebelus D."/>
            <person name="Ashrafi H."/>
            <person name="Zheng Z."/>
            <person name="Cheng S."/>
            <person name="Spooner D."/>
            <person name="Van Deynze A."/>
            <person name="Simon P."/>
        </authorList>
    </citation>
    <scope>NUCLEOTIDE SEQUENCE [LARGE SCALE GENOMIC DNA]</scope>
    <source>
        <tissue evidence="2">Leaf</tissue>
    </source>
</reference>
<gene>
    <name evidence="2" type="ORF">DCAR_012111</name>
    <name evidence="3" type="ORF">DCAR_0313726</name>
</gene>
<dbReference type="OrthoDB" id="266020at2759"/>
<organism evidence="2">
    <name type="scientific">Daucus carota subsp. sativus</name>
    <name type="common">Carrot</name>
    <dbReference type="NCBI Taxonomy" id="79200"/>
    <lineage>
        <taxon>Eukaryota</taxon>
        <taxon>Viridiplantae</taxon>
        <taxon>Streptophyta</taxon>
        <taxon>Embryophyta</taxon>
        <taxon>Tracheophyta</taxon>
        <taxon>Spermatophyta</taxon>
        <taxon>Magnoliopsida</taxon>
        <taxon>eudicotyledons</taxon>
        <taxon>Gunneridae</taxon>
        <taxon>Pentapetalae</taxon>
        <taxon>asterids</taxon>
        <taxon>campanulids</taxon>
        <taxon>Apiales</taxon>
        <taxon>Apiaceae</taxon>
        <taxon>Apioideae</taxon>
        <taxon>Scandiceae</taxon>
        <taxon>Daucinae</taxon>
        <taxon>Daucus</taxon>
        <taxon>Daucus sect. Daucus</taxon>
    </lineage>
</organism>
<evidence type="ECO:0000256" key="1">
    <source>
        <dbReference type="SAM" id="Coils"/>
    </source>
</evidence>
<dbReference type="PANTHER" id="PTHR33443:SF30">
    <property type="entry name" value="SARCOSINE DEHYDROGENASE-2C PROTEIN"/>
    <property type="match status" value="1"/>
</dbReference>
<dbReference type="Gramene" id="KZN03355">
    <property type="protein sequence ID" value="KZN03355"/>
    <property type="gene ID" value="DCAR_012111"/>
</dbReference>
<protein>
    <submittedName>
        <fullName evidence="2">Uncharacterized protein</fullName>
    </submittedName>
</protein>
<keyword evidence="4" id="KW-1185">Reference proteome</keyword>
<dbReference type="EMBL" id="CP093345">
    <property type="protein sequence ID" value="WOG94430.1"/>
    <property type="molecule type" value="Genomic_DNA"/>
</dbReference>
<dbReference type="EMBL" id="LNRQ01000003">
    <property type="protein sequence ID" value="KZN03355.1"/>
    <property type="molecule type" value="Genomic_DNA"/>
</dbReference>
<dbReference type="Proteomes" id="UP000077755">
    <property type="component" value="Chromosome 3"/>
</dbReference>
<proteinExistence type="predicted"/>
<sequence length="165" mass="19877">MNENSRRVLMDKNESKSTPLSSIFCLTDKSKLKETEKKEDCFILDYVPDDFLHQFSISNNNTNEVSIVAEKGEVACRDFPHSRHNCARYPFSKTNHESYCQLCYCFVCDRVAPCRMWTEWHCHATNNEIWKSYKQLRREIMRLRREVRRLRRELMELKEVNRDLD</sequence>
<name>A0A161WXC2_DAUCS</name>
<reference evidence="3" key="2">
    <citation type="submission" date="2022-03" db="EMBL/GenBank/DDBJ databases">
        <title>Draft title - Genomic analysis of global carrot germplasm unveils the trajectory of domestication and the origin of high carotenoid orange carrot.</title>
        <authorList>
            <person name="Iorizzo M."/>
            <person name="Ellison S."/>
            <person name="Senalik D."/>
            <person name="Macko-Podgorni A."/>
            <person name="Grzebelus D."/>
            <person name="Bostan H."/>
            <person name="Rolling W."/>
            <person name="Curaba J."/>
            <person name="Simon P."/>
        </authorList>
    </citation>
    <scope>NUCLEOTIDE SEQUENCE</scope>
    <source>
        <tissue evidence="3">Leaf</tissue>
    </source>
</reference>
<feature type="coiled-coil region" evidence="1">
    <location>
        <begin position="133"/>
        <end position="163"/>
    </location>
</feature>
<accession>A0A161WXC2</accession>
<dbReference type="InterPro" id="IPR053234">
    <property type="entry name" value="RPM1_Interactor"/>
</dbReference>
<dbReference type="PANTHER" id="PTHR33443">
    <property type="entry name" value="ZGC:112980"/>
    <property type="match status" value="1"/>
</dbReference>
<evidence type="ECO:0000313" key="2">
    <source>
        <dbReference type="EMBL" id="KZN03355.1"/>
    </source>
</evidence>
<evidence type="ECO:0000313" key="3">
    <source>
        <dbReference type="EMBL" id="WOG94430.1"/>
    </source>
</evidence>
<dbReference type="OMA" id="KHPFEKT"/>
<evidence type="ECO:0000313" key="4">
    <source>
        <dbReference type="Proteomes" id="UP000077755"/>
    </source>
</evidence>
<dbReference type="STRING" id="79200.A0A161WXC2"/>
<dbReference type="AlphaFoldDB" id="A0A161WXC2"/>
<keyword evidence="1" id="KW-0175">Coiled coil</keyword>